<keyword evidence="4" id="KW-0472">Membrane</keyword>
<dbReference type="EMBL" id="FNTJ01000001">
    <property type="protein sequence ID" value="SEC06574.1"/>
    <property type="molecule type" value="Genomic_DNA"/>
</dbReference>
<dbReference type="PANTHER" id="PTHR38776">
    <property type="entry name" value="MLTA-INTERACTING PROTEIN-RELATED"/>
    <property type="match status" value="1"/>
</dbReference>
<dbReference type="AlphaFoldDB" id="A0A1H4PH45"/>
<evidence type="ECO:0000313" key="8">
    <source>
        <dbReference type="Proteomes" id="UP000198982"/>
    </source>
</evidence>
<comment type="similarity">
    <text evidence="2">Belongs to the MipA/OmpV family.</text>
</comment>
<dbReference type="Proteomes" id="UP000198982">
    <property type="component" value="Unassembled WGS sequence"/>
</dbReference>
<keyword evidence="5" id="KW-0998">Cell outer membrane</keyword>
<evidence type="ECO:0000256" key="1">
    <source>
        <dbReference type="ARBA" id="ARBA00004442"/>
    </source>
</evidence>
<evidence type="ECO:0000256" key="2">
    <source>
        <dbReference type="ARBA" id="ARBA00005722"/>
    </source>
</evidence>
<evidence type="ECO:0000313" key="7">
    <source>
        <dbReference type="EMBL" id="SEC06574.1"/>
    </source>
</evidence>
<dbReference type="InterPro" id="IPR010583">
    <property type="entry name" value="MipA"/>
</dbReference>
<sequence length="266" mass="28685">MKTLKRTTSVTLLASTLGLLGASPALHAEDWTFSVRGGAASMPRYSGSDERSVTPILGAEIVSPYGFFLNTEQGLGWGNEWGGLSFSTWVGASDERRDKNHLGQGSKRLKGMGEIKSRAQFGAHLGYDLGPFELGATVTHAQKKNDNRDTGSAYSLLQLSIASTLYEGRLGSLDASLSSLFGNADYMQTWYGVSNTQAANSRFSAYRAKGGLVSSGGDLTWSLPLNEQTKLSTQLSMQYLSKEAGNSPIVDRRLQTVLGTQIEYSF</sequence>
<dbReference type="PANTHER" id="PTHR38776:SF1">
    <property type="entry name" value="MLTA-INTERACTING PROTEIN-RELATED"/>
    <property type="match status" value="1"/>
</dbReference>
<dbReference type="SUPFAM" id="SSF56935">
    <property type="entry name" value="Porins"/>
    <property type="match status" value="1"/>
</dbReference>
<evidence type="ECO:0000256" key="4">
    <source>
        <dbReference type="ARBA" id="ARBA00023136"/>
    </source>
</evidence>
<feature type="signal peptide" evidence="6">
    <location>
        <begin position="1"/>
        <end position="28"/>
    </location>
</feature>
<reference evidence="8" key="1">
    <citation type="submission" date="2016-10" db="EMBL/GenBank/DDBJ databases">
        <authorList>
            <person name="Varghese N."/>
            <person name="Submissions S."/>
        </authorList>
    </citation>
    <scope>NUCLEOTIDE SEQUENCE [LARGE SCALE GENOMIC DNA]</scope>
    <source>
        <strain evidence="8">DSM 9751</strain>
    </source>
</reference>
<evidence type="ECO:0000256" key="5">
    <source>
        <dbReference type="ARBA" id="ARBA00023237"/>
    </source>
</evidence>
<evidence type="ECO:0000256" key="6">
    <source>
        <dbReference type="SAM" id="SignalP"/>
    </source>
</evidence>
<name>A0A1H4PH45_9PSED</name>
<feature type="chain" id="PRO_5011564551" evidence="6">
    <location>
        <begin position="29"/>
        <end position="266"/>
    </location>
</feature>
<dbReference type="RefSeq" id="WP_092315265.1">
    <property type="nucleotide sequence ID" value="NZ_FNTJ01000001.1"/>
</dbReference>
<keyword evidence="8" id="KW-1185">Reference proteome</keyword>
<gene>
    <name evidence="7" type="ORF">SAMN05216178_3314</name>
</gene>
<keyword evidence="3 6" id="KW-0732">Signal</keyword>
<accession>A0A1H4PH45</accession>
<organism evidence="7 8">
    <name type="scientific">Pseudomonas saponiphila</name>
    <dbReference type="NCBI Taxonomy" id="556534"/>
    <lineage>
        <taxon>Bacteria</taxon>
        <taxon>Pseudomonadati</taxon>
        <taxon>Pseudomonadota</taxon>
        <taxon>Gammaproteobacteria</taxon>
        <taxon>Pseudomonadales</taxon>
        <taxon>Pseudomonadaceae</taxon>
        <taxon>Pseudomonas</taxon>
    </lineage>
</organism>
<protein>
    <submittedName>
        <fullName evidence="7">Outer membrane scaffolding protein for murein synthesis, MipA/OmpV family</fullName>
    </submittedName>
</protein>
<dbReference type="GO" id="GO:0009279">
    <property type="term" value="C:cell outer membrane"/>
    <property type="evidence" value="ECO:0007669"/>
    <property type="project" value="UniProtKB-SubCell"/>
</dbReference>
<comment type="subcellular location">
    <subcellularLocation>
        <location evidence="1">Cell outer membrane</location>
    </subcellularLocation>
</comment>
<dbReference type="Pfam" id="PF06629">
    <property type="entry name" value="MipA"/>
    <property type="match status" value="1"/>
</dbReference>
<proteinExistence type="inferred from homology"/>
<evidence type="ECO:0000256" key="3">
    <source>
        <dbReference type="ARBA" id="ARBA00022729"/>
    </source>
</evidence>